<feature type="domain" description="PKD" evidence="2">
    <location>
        <begin position="1058"/>
        <end position="1124"/>
    </location>
</feature>
<dbReference type="Pfam" id="PF06739">
    <property type="entry name" value="SBBP"/>
    <property type="match status" value="2"/>
</dbReference>
<dbReference type="PANTHER" id="PTHR35580:SF1">
    <property type="entry name" value="PHYTASE-LIKE DOMAIN-CONTAINING PROTEIN"/>
    <property type="match status" value="1"/>
</dbReference>
<dbReference type="InterPro" id="IPR013783">
    <property type="entry name" value="Ig-like_fold"/>
</dbReference>
<proteinExistence type="predicted"/>
<dbReference type="CDD" id="cd00146">
    <property type="entry name" value="PKD"/>
    <property type="match status" value="4"/>
</dbReference>
<dbReference type="SUPFAM" id="SSF49299">
    <property type="entry name" value="PKD domain"/>
    <property type="match status" value="4"/>
</dbReference>
<feature type="region of interest" description="Disordered" evidence="1">
    <location>
        <begin position="88"/>
        <end position="126"/>
    </location>
</feature>
<dbReference type="RefSeq" id="WP_341841275.1">
    <property type="nucleotide sequence ID" value="NZ_CP149792.1"/>
</dbReference>
<dbReference type="PANTHER" id="PTHR35580">
    <property type="entry name" value="CELL SURFACE GLYCOPROTEIN (S-LAYER PROTEIN)-LIKE PROTEIN"/>
    <property type="match status" value="1"/>
</dbReference>
<name>A0ABZ2Z4W1_9BACT</name>
<dbReference type="InterPro" id="IPR000601">
    <property type="entry name" value="PKD_dom"/>
</dbReference>
<dbReference type="InterPro" id="IPR035986">
    <property type="entry name" value="PKD_dom_sf"/>
</dbReference>
<dbReference type="SMART" id="SM00089">
    <property type="entry name" value="PKD"/>
    <property type="match status" value="4"/>
</dbReference>
<evidence type="ECO:0000259" key="2">
    <source>
        <dbReference type="PROSITE" id="PS50093"/>
    </source>
</evidence>
<reference evidence="3 4" key="1">
    <citation type="submission" date="2024-03" db="EMBL/GenBank/DDBJ databases">
        <title>Chitinophaga caseinilytica sp. nov., a casein hydrolysing bacterium isolated from forest soil.</title>
        <authorList>
            <person name="Lee D.S."/>
            <person name="Han D.M."/>
            <person name="Baek J.H."/>
            <person name="Choi D.G."/>
            <person name="Jeon J.H."/>
            <person name="Jeon C.O."/>
        </authorList>
    </citation>
    <scope>NUCLEOTIDE SEQUENCE [LARGE SCALE GENOMIC DNA]</scope>
    <source>
        <strain evidence="3 4">KACC 19118</strain>
    </source>
</reference>
<dbReference type="Pfam" id="PF18911">
    <property type="entry name" value="PKD_4"/>
    <property type="match status" value="4"/>
</dbReference>
<organism evidence="3 4">
    <name type="scientific">Chitinophaga caseinilytica</name>
    <dbReference type="NCBI Taxonomy" id="2267521"/>
    <lineage>
        <taxon>Bacteria</taxon>
        <taxon>Pseudomonadati</taxon>
        <taxon>Bacteroidota</taxon>
        <taxon>Chitinophagia</taxon>
        <taxon>Chitinophagales</taxon>
        <taxon>Chitinophagaceae</taxon>
        <taxon>Chitinophaga</taxon>
    </lineage>
</organism>
<protein>
    <submittedName>
        <fullName evidence="3">PKD domain-containing protein</fullName>
    </submittedName>
</protein>
<dbReference type="InterPro" id="IPR052918">
    <property type="entry name" value="Motility_Chemotaxis_Reg"/>
</dbReference>
<gene>
    <name evidence="3" type="ORF">WJU22_27210</name>
</gene>
<feature type="domain" description="PKD" evidence="2">
    <location>
        <begin position="1003"/>
        <end position="1039"/>
    </location>
</feature>
<evidence type="ECO:0000313" key="4">
    <source>
        <dbReference type="Proteomes" id="UP001449657"/>
    </source>
</evidence>
<dbReference type="PROSITE" id="PS50093">
    <property type="entry name" value="PKD"/>
    <property type="match status" value="4"/>
</dbReference>
<accession>A0ABZ2Z4W1</accession>
<dbReference type="Proteomes" id="UP001449657">
    <property type="component" value="Chromosome"/>
</dbReference>
<dbReference type="EMBL" id="CP150096">
    <property type="protein sequence ID" value="WZN46580.1"/>
    <property type="molecule type" value="Genomic_DNA"/>
</dbReference>
<dbReference type="InterPro" id="IPR022409">
    <property type="entry name" value="PKD/Chitinase_dom"/>
</dbReference>
<keyword evidence="4" id="KW-1185">Reference proteome</keyword>
<evidence type="ECO:0000256" key="1">
    <source>
        <dbReference type="SAM" id="MobiDB-lite"/>
    </source>
</evidence>
<sequence>MKSTRPIRIFSLLQIGILVLIAGKAWSQEAAHDHSAMRSAIEFIENKGQWDGAFVYRANLGGGNIFLRKNAIRMLFYNPEDMQRMVEANHGHPRSGDTTYNPDGGKFGTRSAGAQQPGTGNGAVGGGGGGYVPGKVRGHVYDITFLNANPDPVISPSKPSQENINYFIGNDPSRWKSGLSSYTTVGYENLYRNIDMQVYSESGQLKYDLIVRPGGDPSAIRMQYTGAQALALKKGNLHIQTSVGEIMELQPYAYQLIDNQRKKVNVQYKLKGNELSFSVSGRYDPQYPLVIDPVVVFATLTGSRADNWGFTATYDDAGNFYGGGIVFGPGYPVSPGAVDDAFNGGKYDIGITKFNPAGSRILYSTYIGGGGEDQPHSLFADGAGNLVISGRSNSGGSYPAPNTHGPGGGHDIVVTKLNANGTAIIGSIRIGGTGTDGANMQANKVSGIDGLLRNYGDDARSEVVLDGNGNIYIAGSTQSQDFLATAGVVQGTYGGGRQDAVVIKINPNCNAVIWATFLGGSQEDAAYVLAVNGSNSVYVAGGTASNNFPTRNGVFNSYRGGSCDGYITELSSDGRNIIASTFMGSDNGKADQVYGIQLDRNSNVYVMGTTEGNWPIKQPAGTPTFYNDNSRQFITKLRPNLSDIIYSTTFGKAGPTPSISPVAFLVDRCENVYVSGWGGRLNGGFNASNTRGLPITPDARQSRTDGDDFYFFVMKRDALGILYGTYFGGNGLAEHVDGGTSRFDRNGVIYQAICASCQLDLPRRTRFPSTPGSYYTGMTDLCNLGSLKIAFNLDGVRAGFTTQERKRNYCAPADITFIDTTNVNATAWIWNFGDGTPEIRNTSPTMQHRYNNIGDYNVMLVKYDPASCNVYDTAYLPLRVRNDQATVNFTEQRQPPCTALEYLFTNTSTAPPGKPFTDTSFVWDFGDNTPLVRAGLQPQTHRYAQEGLYTVRLRLVDTNYCNAPDERAIQLRVAANVVALFNVQDSSCAPFTAHFDNISKGGVTFEWDFGDGSPISNEIYPTHTYTTPGRYPVRLRAFDPNTCNLQDDTTGFITVLPGPTAAYSFLPTKPIENTPTTFTNESRNAVRYRWDFGDGNSSTDPNPTHQYLRSGVYEVCLTAYTEFGCEDSVCQEVSAIVNPLYDVPTAFSPNGDGINDKWEIKGFGILRYDMKVFNRWGQLMFQSNDQKLGWDGRFNGTVQPMDAYAFVLNIEFTDGNKITKTGNVTLLR</sequence>
<dbReference type="Gene3D" id="2.60.40.10">
    <property type="entry name" value="Immunoglobulins"/>
    <property type="match status" value="4"/>
</dbReference>
<dbReference type="Pfam" id="PF13585">
    <property type="entry name" value="CHU_C"/>
    <property type="match status" value="1"/>
</dbReference>
<evidence type="ECO:0000313" key="3">
    <source>
        <dbReference type="EMBL" id="WZN46580.1"/>
    </source>
</evidence>
<dbReference type="InterPro" id="IPR010620">
    <property type="entry name" value="SBBP_repeat"/>
</dbReference>
<feature type="domain" description="PKD" evidence="2">
    <location>
        <begin position="811"/>
        <end position="867"/>
    </location>
</feature>
<dbReference type="NCBIfam" id="TIGR04131">
    <property type="entry name" value="Bac_Flav_CTERM"/>
    <property type="match status" value="1"/>
</dbReference>
<dbReference type="InterPro" id="IPR057708">
    <property type="entry name" value="DUF7948"/>
</dbReference>
<dbReference type="Pfam" id="PF25778">
    <property type="entry name" value="DUF7948"/>
    <property type="match status" value="1"/>
</dbReference>
<dbReference type="InterPro" id="IPR026341">
    <property type="entry name" value="T9SS_type_B"/>
</dbReference>
<feature type="domain" description="PKD" evidence="2">
    <location>
        <begin position="913"/>
        <end position="958"/>
    </location>
</feature>